<dbReference type="Gene3D" id="1.20.1420.30">
    <property type="entry name" value="NCX, central ion-binding region"/>
    <property type="match status" value="1"/>
</dbReference>
<evidence type="ECO:0000256" key="5">
    <source>
        <dbReference type="SAM" id="Phobius"/>
    </source>
</evidence>
<dbReference type="GO" id="GO:0055085">
    <property type="term" value="P:transmembrane transport"/>
    <property type="evidence" value="ECO:0007669"/>
    <property type="project" value="InterPro"/>
</dbReference>
<protein>
    <recommendedName>
        <fullName evidence="6">Sodium/calcium exchanger membrane region domain-containing protein</fullName>
    </recommendedName>
</protein>
<evidence type="ECO:0000313" key="8">
    <source>
        <dbReference type="Proteomes" id="UP000229238"/>
    </source>
</evidence>
<reference evidence="8" key="1">
    <citation type="submission" date="2017-09" db="EMBL/GenBank/DDBJ databases">
        <title>Depth-based differentiation of microbial function through sediment-hosted aquifers and enrichment of novel symbionts in the deep terrestrial subsurface.</title>
        <authorList>
            <person name="Probst A.J."/>
            <person name="Ladd B."/>
            <person name="Jarett J.K."/>
            <person name="Geller-Mcgrath D.E."/>
            <person name="Sieber C.M.K."/>
            <person name="Emerson J.B."/>
            <person name="Anantharaman K."/>
            <person name="Thomas B.C."/>
            <person name="Malmstrom R."/>
            <person name="Stieglmeier M."/>
            <person name="Klingl A."/>
            <person name="Woyke T."/>
            <person name="Ryan C.M."/>
            <person name="Banfield J.F."/>
        </authorList>
    </citation>
    <scope>NUCLEOTIDE SEQUENCE [LARGE SCALE GENOMIC DNA]</scope>
</reference>
<gene>
    <name evidence="7" type="ORF">COZ92_01170</name>
</gene>
<dbReference type="EMBL" id="PFHH01000023">
    <property type="protein sequence ID" value="PIW90270.1"/>
    <property type="molecule type" value="Genomic_DNA"/>
</dbReference>
<feature type="domain" description="Sodium/calcium exchanger membrane region" evidence="6">
    <location>
        <begin position="4"/>
        <end position="101"/>
    </location>
</feature>
<dbReference type="InterPro" id="IPR004837">
    <property type="entry name" value="NaCa_Exmemb"/>
</dbReference>
<dbReference type="AlphaFoldDB" id="A0A2M7IK70"/>
<evidence type="ECO:0000259" key="6">
    <source>
        <dbReference type="Pfam" id="PF01699"/>
    </source>
</evidence>
<feature type="transmembrane region" description="Helical" evidence="5">
    <location>
        <begin position="73"/>
        <end position="91"/>
    </location>
</feature>
<comment type="subcellular location">
    <subcellularLocation>
        <location evidence="1">Membrane</location>
        <topology evidence="1">Multi-pass membrane protein</topology>
    </subcellularLocation>
</comment>
<evidence type="ECO:0000313" key="7">
    <source>
        <dbReference type="EMBL" id="PIW90270.1"/>
    </source>
</evidence>
<keyword evidence="3 5" id="KW-1133">Transmembrane helix</keyword>
<evidence type="ECO:0000256" key="1">
    <source>
        <dbReference type="ARBA" id="ARBA00004141"/>
    </source>
</evidence>
<evidence type="ECO:0000256" key="2">
    <source>
        <dbReference type="ARBA" id="ARBA00022692"/>
    </source>
</evidence>
<dbReference type="Proteomes" id="UP000229238">
    <property type="component" value="Unassembled WGS sequence"/>
</dbReference>
<proteinExistence type="predicted"/>
<dbReference type="GO" id="GO:0016020">
    <property type="term" value="C:membrane"/>
    <property type="evidence" value="ECO:0007669"/>
    <property type="project" value="UniProtKB-SubCell"/>
</dbReference>
<sequence length="107" mass="11652">MIIYILIFIISIVLIYFSGEWIVKGLMRMARFLGWKEFVVAFFVMAFAASLPNLFVGISSALQKIPQLSFGDIAGNNLVALTVAVALAAFFSKGGLPAESRTIQTTS</sequence>
<keyword evidence="4 5" id="KW-0472">Membrane</keyword>
<accession>A0A2M7IK70</accession>
<evidence type="ECO:0000256" key="3">
    <source>
        <dbReference type="ARBA" id="ARBA00022989"/>
    </source>
</evidence>
<feature type="transmembrane region" description="Helical" evidence="5">
    <location>
        <begin position="6"/>
        <end position="26"/>
    </location>
</feature>
<dbReference type="InterPro" id="IPR044880">
    <property type="entry name" value="NCX_ion-bd_dom_sf"/>
</dbReference>
<comment type="caution">
    <text evidence="7">The sequence shown here is derived from an EMBL/GenBank/DDBJ whole genome shotgun (WGS) entry which is preliminary data.</text>
</comment>
<feature type="transmembrane region" description="Helical" evidence="5">
    <location>
        <begin position="38"/>
        <end position="61"/>
    </location>
</feature>
<keyword evidence="2 5" id="KW-0812">Transmembrane</keyword>
<organism evidence="7 8">
    <name type="scientific">Candidatus Nealsonbacteria bacterium CG_4_8_14_3_um_filter_40_11</name>
    <dbReference type="NCBI Taxonomy" id="1974690"/>
    <lineage>
        <taxon>Bacteria</taxon>
        <taxon>Candidatus Nealsoniibacteriota</taxon>
    </lineage>
</organism>
<dbReference type="Pfam" id="PF01699">
    <property type="entry name" value="Na_Ca_ex"/>
    <property type="match status" value="1"/>
</dbReference>
<evidence type="ECO:0000256" key="4">
    <source>
        <dbReference type="ARBA" id="ARBA00023136"/>
    </source>
</evidence>
<feature type="non-terminal residue" evidence="7">
    <location>
        <position position="107"/>
    </location>
</feature>
<name>A0A2M7IK70_9BACT</name>